<organism evidence="2 3">
    <name type="scientific">Roseomonas gilardii</name>
    <dbReference type="NCBI Taxonomy" id="257708"/>
    <lineage>
        <taxon>Bacteria</taxon>
        <taxon>Pseudomonadati</taxon>
        <taxon>Pseudomonadota</taxon>
        <taxon>Alphaproteobacteria</taxon>
        <taxon>Acetobacterales</taxon>
        <taxon>Roseomonadaceae</taxon>
        <taxon>Roseomonas</taxon>
    </lineage>
</organism>
<name>A0ABU3MLW3_9PROT</name>
<dbReference type="InterPro" id="IPR008990">
    <property type="entry name" value="Elect_transpt_acc-like_dom_sf"/>
</dbReference>
<keyword evidence="2" id="KW-0456">Lyase</keyword>
<dbReference type="InterPro" id="IPR024690">
    <property type="entry name" value="CN_hydtase_beta_dom_C"/>
</dbReference>
<evidence type="ECO:0000313" key="3">
    <source>
        <dbReference type="Proteomes" id="UP001258945"/>
    </source>
</evidence>
<proteinExistence type="predicted"/>
<dbReference type="Gene3D" id="2.30.30.50">
    <property type="match status" value="1"/>
</dbReference>
<dbReference type="RefSeq" id="WP_314284893.1">
    <property type="nucleotide sequence ID" value="NZ_JAVVDO010000056.1"/>
</dbReference>
<protein>
    <submittedName>
        <fullName evidence="2">Nitrile hydratase subunit beta</fullName>
        <ecNumber evidence="2">4.2.1.84</ecNumber>
    </submittedName>
</protein>
<dbReference type="Pfam" id="PF02211">
    <property type="entry name" value="NHase_beta_C"/>
    <property type="match status" value="1"/>
</dbReference>
<accession>A0ABU3MLW3</accession>
<gene>
    <name evidence="2" type="ORF">RQ831_20625</name>
</gene>
<dbReference type="GO" id="GO:0018822">
    <property type="term" value="F:nitrile hydratase activity"/>
    <property type="evidence" value="ECO:0007669"/>
    <property type="project" value="UniProtKB-EC"/>
</dbReference>
<keyword evidence="3" id="KW-1185">Reference proteome</keyword>
<dbReference type="EMBL" id="JAVVDO010000056">
    <property type="protein sequence ID" value="MDT8333461.1"/>
    <property type="molecule type" value="Genomic_DNA"/>
</dbReference>
<dbReference type="EC" id="4.2.1.84" evidence="2"/>
<evidence type="ECO:0000259" key="1">
    <source>
        <dbReference type="Pfam" id="PF02211"/>
    </source>
</evidence>
<dbReference type="Proteomes" id="UP001258945">
    <property type="component" value="Unassembled WGS sequence"/>
</dbReference>
<dbReference type="SUPFAM" id="SSF50090">
    <property type="entry name" value="Electron transport accessory proteins"/>
    <property type="match status" value="1"/>
</dbReference>
<reference evidence="2 3" key="1">
    <citation type="journal article" date="2019" name="Microb. Pathog.">
        <title>Comparison of VITEK 2, MALDI-TOF MS, 16S rRNA gene sequencing, and whole-genome sequencing for identification of Roseomonas mucosa.</title>
        <authorList>
            <person name="Rudolph W.W."/>
            <person name="Gunzer F."/>
            <person name="Trauth M."/>
            <person name="Bunk B."/>
            <person name="Bigge R."/>
            <person name="Schrottner P."/>
        </authorList>
    </citation>
    <scope>NUCLEOTIDE SEQUENCE [LARGE SCALE GENOMIC DNA]</scope>
    <source>
        <strain evidence="2 3">DSM 103800</strain>
    </source>
</reference>
<feature type="domain" description="Nitrile hydratase beta subunit" evidence="1">
    <location>
        <begin position="13"/>
        <end position="105"/>
    </location>
</feature>
<comment type="caution">
    <text evidence="2">The sequence shown here is derived from an EMBL/GenBank/DDBJ whole genome shotgun (WGS) entry which is preliminary data.</text>
</comment>
<sequence>MNGAAPPGAVLVPGTRVRVRFDWPESRGPAHIRTPHYLRGREGTVLAHLGDFPDPSELAFGRPAPLRALYHVAFAQPALFGTAPSGIGREEDSTLVELYGHWLEPLDEEGRMS</sequence>
<evidence type="ECO:0000313" key="2">
    <source>
        <dbReference type="EMBL" id="MDT8333461.1"/>
    </source>
</evidence>